<dbReference type="AlphaFoldDB" id="A0A1I1UDP1"/>
<dbReference type="Gene3D" id="1.10.10.10">
    <property type="entry name" value="Winged helix-like DNA-binding domain superfamily/Winged helix DNA-binding domain"/>
    <property type="match status" value="1"/>
</dbReference>
<evidence type="ECO:0000313" key="8">
    <source>
        <dbReference type="Proteomes" id="UP000199400"/>
    </source>
</evidence>
<name>A0A1I1UDP1_9BACT</name>
<organism evidence="7 8">
    <name type="scientific">Nannocystis exedens</name>
    <dbReference type="NCBI Taxonomy" id="54"/>
    <lineage>
        <taxon>Bacteria</taxon>
        <taxon>Pseudomonadati</taxon>
        <taxon>Myxococcota</taxon>
        <taxon>Polyangia</taxon>
        <taxon>Nannocystales</taxon>
        <taxon>Nannocystaceae</taxon>
        <taxon>Nannocystis</taxon>
    </lineage>
</organism>
<dbReference type="STRING" id="54.SAMN02745121_01169"/>
<evidence type="ECO:0000256" key="3">
    <source>
        <dbReference type="ARBA" id="ARBA00023082"/>
    </source>
</evidence>
<dbReference type="SUPFAM" id="SSF88659">
    <property type="entry name" value="Sigma3 and sigma4 domains of RNA polymerase sigma factors"/>
    <property type="match status" value="1"/>
</dbReference>
<dbReference type="InterPro" id="IPR013325">
    <property type="entry name" value="RNA_pol_sigma_r2"/>
</dbReference>
<dbReference type="Pfam" id="PF08281">
    <property type="entry name" value="Sigma70_r4_2"/>
    <property type="match status" value="1"/>
</dbReference>
<feature type="domain" description="RNA polymerase sigma-70 region 2" evidence="5">
    <location>
        <begin position="11"/>
        <end position="77"/>
    </location>
</feature>
<dbReference type="RefSeq" id="WP_096329637.1">
    <property type="nucleotide sequence ID" value="NZ_FOMX01000003.1"/>
</dbReference>
<dbReference type="NCBIfam" id="TIGR02937">
    <property type="entry name" value="sigma70-ECF"/>
    <property type="match status" value="1"/>
</dbReference>
<dbReference type="InterPro" id="IPR013324">
    <property type="entry name" value="RNA_pol_sigma_r3/r4-like"/>
</dbReference>
<dbReference type="GO" id="GO:0006352">
    <property type="term" value="P:DNA-templated transcription initiation"/>
    <property type="evidence" value="ECO:0007669"/>
    <property type="project" value="InterPro"/>
</dbReference>
<dbReference type="InterPro" id="IPR036388">
    <property type="entry name" value="WH-like_DNA-bd_sf"/>
</dbReference>
<dbReference type="EMBL" id="FOMX01000003">
    <property type="protein sequence ID" value="SFD68869.1"/>
    <property type="molecule type" value="Genomic_DNA"/>
</dbReference>
<evidence type="ECO:0000256" key="1">
    <source>
        <dbReference type="ARBA" id="ARBA00010641"/>
    </source>
</evidence>
<evidence type="ECO:0000256" key="4">
    <source>
        <dbReference type="ARBA" id="ARBA00023163"/>
    </source>
</evidence>
<evidence type="ECO:0000256" key="2">
    <source>
        <dbReference type="ARBA" id="ARBA00023015"/>
    </source>
</evidence>
<dbReference type="OrthoDB" id="5525122at2"/>
<feature type="domain" description="RNA polymerase sigma factor 70 region 4 type 2" evidence="6">
    <location>
        <begin position="104"/>
        <end position="149"/>
    </location>
</feature>
<proteinExistence type="inferred from homology"/>
<evidence type="ECO:0000259" key="5">
    <source>
        <dbReference type="Pfam" id="PF04542"/>
    </source>
</evidence>
<keyword evidence="3" id="KW-0731">Sigma factor</keyword>
<reference evidence="8" key="1">
    <citation type="submission" date="2016-10" db="EMBL/GenBank/DDBJ databases">
        <authorList>
            <person name="Varghese N."/>
            <person name="Submissions S."/>
        </authorList>
    </citation>
    <scope>NUCLEOTIDE SEQUENCE [LARGE SCALE GENOMIC DNA]</scope>
    <source>
        <strain evidence="8">ATCC 25963</strain>
    </source>
</reference>
<evidence type="ECO:0000259" key="6">
    <source>
        <dbReference type="Pfam" id="PF08281"/>
    </source>
</evidence>
<comment type="similarity">
    <text evidence="1">Belongs to the sigma-70 factor family. ECF subfamily.</text>
</comment>
<dbReference type="Pfam" id="PF04542">
    <property type="entry name" value="Sigma70_r2"/>
    <property type="match status" value="1"/>
</dbReference>
<dbReference type="InterPro" id="IPR007627">
    <property type="entry name" value="RNA_pol_sigma70_r2"/>
</dbReference>
<dbReference type="InterPro" id="IPR013249">
    <property type="entry name" value="RNA_pol_sigma70_r4_t2"/>
</dbReference>
<dbReference type="SUPFAM" id="SSF88946">
    <property type="entry name" value="Sigma2 domain of RNA polymerase sigma factors"/>
    <property type="match status" value="1"/>
</dbReference>
<dbReference type="InterPro" id="IPR014284">
    <property type="entry name" value="RNA_pol_sigma-70_dom"/>
</dbReference>
<dbReference type="PANTHER" id="PTHR43133">
    <property type="entry name" value="RNA POLYMERASE ECF-TYPE SIGMA FACTO"/>
    <property type="match status" value="1"/>
</dbReference>
<accession>A0A1I1UDP1</accession>
<dbReference type="InterPro" id="IPR039425">
    <property type="entry name" value="RNA_pol_sigma-70-like"/>
</dbReference>
<dbReference type="Gene3D" id="1.10.1740.10">
    <property type="match status" value="1"/>
</dbReference>
<protein>
    <submittedName>
        <fullName evidence="7">RNA polymerase sigma-70 factor, ECF subfamily</fullName>
    </submittedName>
</protein>
<keyword evidence="4" id="KW-0804">Transcription</keyword>
<dbReference type="Proteomes" id="UP000199400">
    <property type="component" value="Unassembled WGS sequence"/>
</dbReference>
<dbReference type="PANTHER" id="PTHR43133:SF51">
    <property type="entry name" value="RNA POLYMERASE SIGMA FACTOR"/>
    <property type="match status" value="1"/>
</dbReference>
<dbReference type="GO" id="GO:0003677">
    <property type="term" value="F:DNA binding"/>
    <property type="evidence" value="ECO:0007669"/>
    <property type="project" value="InterPro"/>
</dbReference>
<dbReference type="GO" id="GO:0016987">
    <property type="term" value="F:sigma factor activity"/>
    <property type="evidence" value="ECO:0007669"/>
    <property type="project" value="UniProtKB-KW"/>
</dbReference>
<keyword evidence="8" id="KW-1185">Reference proteome</keyword>
<sequence>MPALTPTVAELYRTYGASALRRARSILGDEARAHDVVQDTFVSLLAHPEQFAGRSAFSTWLYSAVTHRCLNILRDQGNRARLLDRHAEAAAPSGGHGGAPEELAAVRALLVRLPAELAQIAVHYYIDGMTHHEIAEVLGCSRRRIGTLLESLPGHAQEIR</sequence>
<gene>
    <name evidence="7" type="ORF">SAMN02745121_01169</name>
</gene>
<keyword evidence="2" id="KW-0805">Transcription regulation</keyword>
<evidence type="ECO:0000313" key="7">
    <source>
        <dbReference type="EMBL" id="SFD68869.1"/>
    </source>
</evidence>